<dbReference type="SUPFAM" id="SSF49758">
    <property type="entry name" value="Calpain large subunit, middle domain (domain III)"/>
    <property type="match status" value="1"/>
</dbReference>
<accession>A0A2J8VNG5</accession>
<reference evidence="1" key="1">
    <citation type="submission" date="2017-12" db="EMBL/GenBank/DDBJ databases">
        <title>High-resolution comparative analysis of great ape genomes.</title>
        <authorList>
            <person name="Pollen A."/>
            <person name="Hastie A."/>
            <person name="Hormozdiari F."/>
            <person name="Dougherty M."/>
            <person name="Liu R."/>
            <person name="Chaisson M."/>
            <person name="Hoppe E."/>
            <person name="Hill C."/>
            <person name="Pang A."/>
            <person name="Hillier L."/>
            <person name="Baker C."/>
            <person name="Armstrong J."/>
            <person name="Shendure J."/>
            <person name="Paten B."/>
            <person name="Wilson R."/>
            <person name="Chao H."/>
            <person name="Schneider V."/>
            <person name="Ventura M."/>
            <person name="Kronenberg Z."/>
            <person name="Murali S."/>
            <person name="Gordon D."/>
            <person name="Cantsilieris S."/>
            <person name="Munson K."/>
            <person name="Nelson B."/>
            <person name="Raja A."/>
            <person name="Underwood J."/>
            <person name="Diekhans M."/>
            <person name="Fiddes I."/>
            <person name="Haussler D."/>
            <person name="Eichler E."/>
        </authorList>
    </citation>
    <scope>NUCLEOTIDE SEQUENCE [LARGE SCALE GENOMIC DNA]</scope>
    <source>
        <strain evidence="1">Susie</strain>
    </source>
</reference>
<dbReference type="Gene3D" id="2.60.120.380">
    <property type="match status" value="1"/>
</dbReference>
<name>A0A2J8VNG5_PONAB</name>
<dbReference type="AlphaFoldDB" id="A0A2J8VNG5"/>
<gene>
    <name evidence="1" type="ORF">CR201_G0017836</name>
</gene>
<dbReference type="InterPro" id="IPR036213">
    <property type="entry name" value="Calpain_III_sf"/>
</dbReference>
<protein>
    <submittedName>
        <fullName evidence="1">CAPN13 isoform 1</fullName>
    </submittedName>
</protein>
<dbReference type="Gene3D" id="1.10.238.10">
    <property type="entry name" value="EF-hand"/>
    <property type="match status" value="1"/>
</dbReference>
<evidence type="ECO:0000313" key="1">
    <source>
        <dbReference type="EMBL" id="PNJ59056.1"/>
    </source>
</evidence>
<comment type="caution">
    <text evidence="1">The sequence shown here is derived from an EMBL/GenBank/DDBJ whole genome shotgun (WGS) entry which is preliminary data.</text>
</comment>
<organism evidence="1">
    <name type="scientific">Pongo abelii</name>
    <name type="common">Sumatran orangutan</name>
    <name type="synonym">Pongo pygmaeus abelii</name>
    <dbReference type="NCBI Taxonomy" id="9601"/>
    <lineage>
        <taxon>Eukaryota</taxon>
        <taxon>Metazoa</taxon>
        <taxon>Chordata</taxon>
        <taxon>Craniata</taxon>
        <taxon>Vertebrata</taxon>
        <taxon>Euteleostomi</taxon>
        <taxon>Mammalia</taxon>
        <taxon>Eutheria</taxon>
        <taxon>Euarchontoglires</taxon>
        <taxon>Primates</taxon>
        <taxon>Haplorrhini</taxon>
        <taxon>Catarrhini</taxon>
        <taxon>Hominidae</taxon>
        <taxon>Pongo</taxon>
    </lineage>
</organism>
<feature type="non-terminal residue" evidence="1">
    <location>
        <position position="1"/>
    </location>
</feature>
<dbReference type="EMBL" id="NDHI03003415">
    <property type="protein sequence ID" value="PNJ59056.1"/>
    <property type="molecule type" value="Genomic_DNA"/>
</dbReference>
<sequence>NNKFRRNFTKTYHLSPGNYVVVAQTRRKSVEFLLRIFLKTPDSDRHLSSHFNLRMKGSPSEHGSQQSIFNRYAQQRLDIDATQLHSLLNQELLTGPPGDMFSLDECRSLVALMEVSFVVIPPML</sequence>
<proteinExistence type="predicted"/>